<reference evidence="1 2" key="1">
    <citation type="submission" date="2019-05" db="EMBL/GenBank/DDBJ databases">
        <title>Another draft genome of Portunus trituberculatus and its Hox gene families provides insights of decapod evolution.</title>
        <authorList>
            <person name="Jeong J.-H."/>
            <person name="Song I."/>
            <person name="Kim S."/>
            <person name="Choi T."/>
            <person name="Kim D."/>
            <person name="Ryu S."/>
            <person name="Kim W."/>
        </authorList>
    </citation>
    <scope>NUCLEOTIDE SEQUENCE [LARGE SCALE GENOMIC DNA]</scope>
    <source>
        <tissue evidence="1">Muscle</tissue>
    </source>
</reference>
<keyword evidence="2" id="KW-1185">Reference proteome</keyword>
<comment type="caution">
    <text evidence="1">The sequence shown here is derived from an EMBL/GenBank/DDBJ whole genome shotgun (WGS) entry which is preliminary data.</text>
</comment>
<gene>
    <name evidence="1" type="ORF">E2C01_019130</name>
</gene>
<dbReference type="EMBL" id="VSRR010001541">
    <property type="protein sequence ID" value="MPC26002.1"/>
    <property type="molecule type" value="Genomic_DNA"/>
</dbReference>
<evidence type="ECO:0000313" key="1">
    <source>
        <dbReference type="EMBL" id="MPC26002.1"/>
    </source>
</evidence>
<protein>
    <submittedName>
        <fullName evidence="1">Uncharacterized protein</fullName>
    </submittedName>
</protein>
<accession>A0A5B7DWE7</accession>
<organism evidence="1 2">
    <name type="scientific">Portunus trituberculatus</name>
    <name type="common">Swimming crab</name>
    <name type="synonym">Neptunus trituberculatus</name>
    <dbReference type="NCBI Taxonomy" id="210409"/>
    <lineage>
        <taxon>Eukaryota</taxon>
        <taxon>Metazoa</taxon>
        <taxon>Ecdysozoa</taxon>
        <taxon>Arthropoda</taxon>
        <taxon>Crustacea</taxon>
        <taxon>Multicrustacea</taxon>
        <taxon>Malacostraca</taxon>
        <taxon>Eumalacostraca</taxon>
        <taxon>Eucarida</taxon>
        <taxon>Decapoda</taxon>
        <taxon>Pleocyemata</taxon>
        <taxon>Brachyura</taxon>
        <taxon>Eubrachyura</taxon>
        <taxon>Portunoidea</taxon>
        <taxon>Portunidae</taxon>
        <taxon>Portuninae</taxon>
        <taxon>Portunus</taxon>
    </lineage>
</organism>
<sequence>MSPRGRSDPPPHVKPAVIAHQAVVAAVEAMSRLQPLSRGHLVQERRLASRRPAFYRPTCCCLSFTPSPFALPYLAISPLPPFITYLFSPYTLPLVLLRRPIIHRCLPSMPCLAPMHSV</sequence>
<dbReference type="AlphaFoldDB" id="A0A5B7DWE7"/>
<dbReference type="Proteomes" id="UP000324222">
    <property type="component" value="Unassembled WGS sequence"/>
</dbReference>
<evidence type="ECO:0000313" key="2">
    <source>
        <dbReference type="Proteomes" id="UP000324222"/>
    </source>
</evidence>
<name>A0A5B7DWE7_PORTR</name>
<proteinExistence type="predicted"/>